<gene>
    <name evidence="1" type="ORF">GDO78_009747</name>
</gene>
<evidence type="ECO:0000313" key="2">
    <source>
        <dbReference type="Proteomes" id="UP000770717"/>
    </source>
</evidence>
<dbReference type="EMBL" id="WNTK01000005">
    <property type="protein sequence ID" value="KAG9484003.1"/>
    <property type="molecule type" value="Genomic_DNA"/>
</dbReference>
<organism evidence="1 2">
    <name type="scientific">Eleutherodactylus coqui</name>
    <name type="common">Puerto Rican coqui</name>
    <dbReference type="NCBI Taxonomy" id="57060"/>
    <lineage>
        <taxon>Eukaryota</taxon>
        <taxon>Metazoa</taxon>
        <taxon>Chordata</taxon>
        <taxon>Craniata</taxon>
        <taxon>Vertebrata</taxon>
        <taxon>Euteleostomi</taxon>
        <taxon>Amphibia</taxon>
        <taxon>Batrachia</taxon>
        <taxon>Anura</taxon>
        <taxon>Neobatrachia</taxon>
        <taxon>Hyloidea</taxon>
        <taxon>Eleutherodactylidae</taxon>
        <taxon>Eleutherodactylinae</taxon>
        <taxon>Eleutherodactylus</taxon>
        <taxon>Eleutherodactylus</taxon>
    </lineage>
</organism>
<protein>
    <submittedName>
        <fullName evidence="1">Uncharacterized protein</fullName>
    </submittedName>
</protein>
<name>A0A8J6FAN2_ELECQ</name>
<evidence type="ECO:0000313" key="1">
    <source>
        <dbReference type="EMBL" id="KAG9484003.1"/>
    </source>
</evidence>
<comment type="caution">
    <text evidence="1">The sequence shown here is derived from an EMBL/GenBank/DDBJ whole genome shotgun (WGS) entry which is preliminary data.</text>
</comment>
<dbReference type="AlphaFoldDB" id="A0A8J6FAN2"/>
<dbReference type="Proteomes" id="UP000770717">
    <property type="component" value="Unassembled WGS sequence"/>
</dbReference>
<accession>A0A8J6FAN2</accession>
<reference evidence="1" key="1">
    <citation type="thesis" date="2020" institute="ProQuest LLC" country="789 East Eisenhower Parkway, Ann Arbor, MI, USA">
        <title>Comparative Genomics and Chromosome Evolution.</title>
        <authorList>
            <person name="Mudd A.B."/>
        </authorList>
    </citation>
    <scope>NUCLEOTIDE SEQUENCE</scope>
    <source>
        <strain evidence="1">HN-11 Male</strain>
        <tissue evidence="1">Kidney and liver</tissue>
    </source>
</reference>
<sequence>MPYEYFMGNYDRSSLSNIALSSISRDHDSAILGQGNKTGKYVQCEVVKAVTQDISHILLDLHLQTLKESFSPTDFMVRH</sequence>
<proteinExistence type="predicted"/>
<keyword evidence="2" id="KW-1185">Reference proteome</keyword>